<dbReference type="GO" id="GO:0032259">
    <property type="term" value="P:methylation"/>
    <property type="evidence" value="ECO:0007669"/>
    <property type="project" value="UniProtKB-KW"/>
</dbReference>
<dbReference type="InterPro" id="IPR036388">
    <property type="entry name" value="WH-like_DNA-bd_sf"/>
</dbReference>
<dbReference type="PROSITE" id="PS51683">
    <property type="entry name" value="SAM_OMT_II"/>
    <property type="match status" value="1"/>
</dbReference>
<keyword evidence="1" id="KW-0489">Methyltransferase</keyword>
<keyword evidence="8" id="KW-1185">Reference proteome</keyword>
<dbReference type="Proteomes" id="UP001165065">
    <property type="component" value="Unassembled WGS sequence"/>
</dbReference>
<evidence type="ECO:0000256" key="2">
    <source>
        <dbReference type="ARBA" id="ARBA00022679"/>
    </source>
</evidence>
<dbReference type="InterPro" id="IPR001077">
    <property type="entry name" value="COMT_C"/>
</dbReference>
<dbReference type="InterPro" id="IPR036390">
    <property type="entry name" value="WH_DNA-bd_sf"/>
</dbReference>
<dbReference type="OrthoDB" id="76844at2759"/>
<dbReference type="InterPro" id="IPR029063">
    <property type="entry name" value="SAM-dependent_MTases_sf"/>
</dbReference>
<reference evidence="8" key="1">
    <citation type="journal article" date="2023" name="Commun. Biol.">
        <title>Genome analysis of Parmales, the sister group of diatoms, reveals the evolutionary specialization of diatoms from phago-mixotrophs to photoautotrophs.</title>
        <authorList>
            <person name="Ban H."/>
            <person name="Sato S."/>
            <person name="Yoshikawa S."/>
            <person name="Yamada K."/>
            <person name="Nakamura Y."/>
            <person name="Ichinomiya M."/>
            <person name="Sato N."/>
            <person name="Blanc-Mathieu R."/>
            <person name="Endo H."/>
            <person name="Kuwata A."/>
            <person name="Ogata H."/>
        </authorList>
    </citation>
    <scope>NUCLEOTIDE SEQUENCE [LARGE SCALE GENOMIC DNA]</scope>
</reference>
<feature type="signal peptide" evidence="4">
    <location>
        <begin position="1"/>
        <end position="16"/>
    </location>
</feature>
<dbReference type="InterPro" id="IPR016461">
    <property type="entry name" value="COMT-like"/>
</dbReference>
<evidence type="ECO:0000313" key="7">
    <source>
        <dbReference type="EMBL" id="GMI38214.1"/>
    </source>
</evidence>
<sequence length="411" mass="44379">MKFALFFGSLVACAIAYLVGTSPTGITPPVVPPSSLIGQLPPWPIFRVAIALNEFFEAAAWATRPPSVQVKSLATAYWQSEVTYSLTKMGIFDAVGKAGAEGVGVSCKEVASGLSLDEDFACRMMLAGEGIKLLTRQGEGSFSLTPAGDMIRSDHPASLRSVVLMLNEETRDAWRKVGTASLESGVSGFKEEFGEEFWSWHSKKGNRGKMSQFDNAMRAFSHEIAGSLLVDWAPPTPSSTVCDIGGSKGHMVGAMAQHYPELNGVVFDVPIVAKSAEANLEEMGLSQRVKAIGGSFLESLPAKLSDCDAFYMKFILHDWDDETCVKIIKNINAVAKEGAVIVSTDFILNVDGPAMEMNKRLMDINMMAANPTGARERTFQEYSALFKAAGLTAEPQLVKQRDLVSTVVVEI</sequence>
<evidence type="ECO:0000256" key="3">
    <source>
        <dbReference type="ARBA" id="ARBA00022691"/>
    </source>
</evidence>
<gene>
    <name evidence="7" type="ORF">TrCOL_g795</name>
</gene>
<dbReference type="SUPFAM" id="SSF46785">
    <property type="entry name" value="Winged helix' DNA-binding domain"/>
    <property type="match status" value="1"/>
</dbReference>
<evidence type="ECO:0000259" key="5">
    <source>
        <dbReference type="Pfam" id="PF00891"/>
    </source>
</evidence>
<protein>
    <recommendedName>
        <fullName evidence="9">O-methyltransferase domain-containing protein</fullName>
    </recommendedName>
</protein>
<evidence type="ECO:0000256" key="4">
    <source>
        <dbReference type="SAM" id="SignalP"/>
    </source>
</evidence>
<dbReference type="GO" id="GO:0046983">
    <property type="term" value="F:protein dimerization activity"/>
    <property type="evidence" value="ECO:0007669"/>
    <property type="project" value="InterPro"/>
</dbReference>
<dbReference type="Pfam" id="PF08100">
    <property type="entry name" value="Dimerisation"/>
    <property type="match status" value="1"/>
</dbReference>
<organism evidence="7 8">
    <name type="scientific">Triparma columacea</name>
    <dbReference type="NCBI Taxonomy" id="722753"/>
    <lineage>
        <taxon>Eukaryota</taxon>
        <taxon>Sar</taxon>
        <taxon>Stramenopiles</taxon>
        <taxon>Ochrophyta</taxon>
        <taxon>Bolidophyceae</taxon>
        <taxon>Parmales</taxon>
        <taxon>Triparmaceae</taxon>
        <taxon>Triparma</taxon>
    </lineage>
</organism>
<dbReference type="PANTHER" id="PTHR43712:SF2">
    <property type="entry name" value="O-METHYLTRANSFERASE CICE"/>
    <property type="match status" value="1"/>
</dbReference>
<name>A0A9W7G7A0_9STRA</name>
<accession>A0A9W7G7A0</accession>
<dbReference type="Pfam" id="PF00891">
    <property type="entry name" value="Methyltransf_2"/>
    <property type="match status" value="1"/>
</dbReference>
<proteinExistence type="predicted"/>
<comment type="caution">
    <text evidence="7">The sequence shown here is derived from an EMBL/GenBank/DDBJ whole genome shotgun (WGS) entry which is preliminary data.</text>
</comment>
<dbReference type="InterPro" id="IPR012967">
    <property type="entry name" value="COMT_dimerisation"/>
</dbReference>
<keyword evidence="3" id="KW-0949">S-adenosyl-L-methionine</keyword>
<feature type="domain" description="O-methyltransferase C-terminal" evidence="5">
    <location>
        <begin position="187"/>
        <end position="391"/>
    </location>
</feature>
<evidence type="ECO:0000259" key="6">
    <source>
        <dbReference type="Pfam" id="PF08100"/>
    </source>
</evidence>
<dbReference type="EMBL" id="BRYA01001055">
    <property type="protein sequence ID" value="GMI38214.1"/>
    <property type="molecule type" value="Genomic_DNA"/>
</dbReference>
<feature type="chain" id="PRO_5040895327" description="O-methyltransferase domain-containing protein" evidence="4">
    <location>
        <begin position="17"/>
        <end position="411"/>
    </location>
</feature>
<dbReference type="Gene3D" id="1.10.10.10">
    <property type="entry name" value="Winged helix-like DNA-binding domain superfamily/Winged helix DNA-binding domain"/>
    <property type="match status" value="1"/>
</dbReference>
<dbReference type="GO" id="GO:0008171">
    <property type="term" value="F:O-methyltransferase activity"/>
    <property type="evidence" value="ECO:0007669"/>
    <property type="project" value="InterPro"/>
</dbReference>
<evidence type="ECO:0008006" key="9">
    <source>
        <dbReference type="Google" id="ProtNLM"/>
    </source>
</evidence>
<dbReference type="PANTHER" id="PTHR43712">
    <property type="entry name" value="PUTATIVE (AFU_ORTHOLOGUE AFUA_4G14580)-RELATED"/>
    <property type="match status" value="1"/>
</dbReference>
<dbReference type="AlphaFoldDB" id="A0A9W7G7A0"/>
<keyword evidence="4" id="KW-0732">Signal</keyword>
<dbReference type="Gene3D" id="3.40.50.150">
    <property type="entry name" value="Vaccinia Virus protein VP39"/>
    <property type="match status" value="1"/>
</dbReference>
<dbReference type="SUPFAM" id="SSF53335">
    <property type="entry name" value="S-adenosyl-L-methionine-dependent methyltransferases"/>
    <property type="match status" value="1"/>
</dbReference>
<evidence type="ECO:0000256" key="1">
    <source>
        <dbReference type="ARBA" id="ARBA00022603"/>
    </source>
</evidence>
<keyword evidence="2" id="KW-0808">Transferase</keyword>
<feature type="domain" description="O-methyltransferase dimerisation" evidence="6">
    <location>
        <begin position="73"/>
        <end position="150"/>
    </location>
</feature>
<evidence type="ECO:0000313" key="8">
    <source>
        <dbReference type="Proteomes" id="UP001165065"/>
    </source>
</evidence>